<dbReference type="SUPFAM" id="SSF53335">
    <property type="entry name" value="S-adenosyl-L-methionine-dependent methyltransferases"/>
    <property type="match status" value="1"/>
</dbReference>
<dbReference type="EMBL" id="CP031264">
    <property type="protein sequence ID" value="AXI80876.1"/>
    <property type="molecule type" value="Genomic_DNA"/>
</dbReference>
<accession>A0A345T4H1</accession>
<dbReference type="OrthoDB" id="4134439at2"/>
<proteinExistence type="predicted"/>
<dbReference type="KEGG" id="stri:C7M71_029350"/>
<gene>
    <name evidence="1" type="ORF">C7M71_029350</name>
</gene>
<keyword evidence="1" id="KW-0489">Methyltransferase</keyword>
<dbReference type="GO" id="GO:0008168">
    <property type="term" value="F:methyltransferase activity"/>
    <property type="evidence" value="ECO:0007669"/>
    <property type="project" value="UniProtKB-KW"/>
</dbReference>
<dbReference type="Pfam" id="PF04672">
    <property type="entry name" value="Methyltransf_19"/>
    <property type="match status" value="1"/>
</dbReference>
<dbReference type="RefSeq" id="WP_111490744.1">
    <property type="nucleotide sequence ID" value="NZ_CP031264.1"/>
</dbReference>
<dbReference type="Proteomes" id="UP000249340">
    <property type="component" value="Chromosome"/>
</dbReference>
<dbReference type="GO" id="GO:0032259">
    <property type="term" value="P:methylation"/>
    <property type="evidence" value="ECO:0007669"/>
    <property type="project" value="UniProtKB-KW"/>
</dbReference>
<dbReference type="InterPro" id="IPR029063">
    <property type="entry name" value="SAM-dependent_MTases_sf"/>
</dbReference>
<keyword evidence="1" id="KW-0808">Transferase</keyword>
<organism evidence="1 2">
    <name type="scientific">Peterkaempfera bronchialis</name>
    <dbReference type="NCBI Taxonomy" id="2126346"/>
    <lineage>
        <taxon>Bacteria</taxon>
        <taxon>Bacillati</taxon>
        <taxon>Actinomycetota</taxon>
        <taxon>Actinomycetes</taxon>
        <taxon>Kitasatosporales</taxon>
        <taxon>Streptomycetaceae</taxon>
        <taxon>Peterkaempfera</taxon>
    </lineage>
</organism>
<sequence>MAEQDWQEWEGRVPGDLRTDVAHPARMYDYYLGGKDNFPADREAAEAVIQAYPASRVTALANRAFLGRAVRHVAGELGIRQFLDVGTGIPTQGNTNEVAHEVAPDARVLYVDNDPIVLSHARALLAHADEGQRTQVMLGDLRDPAAITAEARKLLDFDRPVALMLVAILHFVRDEEEPAEIVRALLDPLPSGSALILTHATSDYASREAVAMGKDVYNRATAPFLPRDRQAVEAFFAGTEPVEPGLVQAPWWRPDGEVPKGSEVISLYGGVGVKR</sequence>
<dbReference type="InterPro" id="IPR006764">
    <property type="entry name" value="SAM_dep_MeTrfase_SAV2177_type"/>
</dbReference>
<dbReference type="CDD" id="cd02440">
    <property type="entry name" value="AdoMet_MTases"/>
    <property type="match status" value="1"/>
</dbReference>
<dbReference type="Gene3D" id="3.40.50.150">
    <property type="entry name" value="Vaccinia Virus protein VP39"/>
    <property type="match status" value="1"/>
</dbReference>
<keyword evidence="2" id="KW-1185">Reference proteome</keyword>
<reference evidence="2" key="1">
    <citation type="submission" date="2018-07" db="EMBL/GenBank/DDBJ databases">
        <title>Streptacidiphilus bronchialis DSM 106435 chromosome.</title>
        <authorList>
            <person name="Batra D."/>
            <person name="Gulvik C.A."/>
        </authorList>
    </citation>
    <scope>NUCLEOTIDE SEQUENCE [LARGE SCALE GENOMIC DNA]</scope>
    <source>
        <strain evidence="2">DSM 106435</strain>
    </source>
</reference>
<evidence type="ECO:0000313" key="2">
    <source>
        <dbReference type="Proteomes" id="UP000249340"/>
    </source>
</evidence>
<dbReference type="PIRSF" id="PIRSF017393">
    <property type="entry name" value="MTase_SAV2177"/>
    <property type="match status" value="1"/>
</dbReference>
<evidence type="ECO:0000313" key="1">
    <source>
        <dbReference type="EMBL" id="AXI80876.1"/>
    </source>
</evidence>
<name>A0A345T4H1_9ACTN</name>
<protein>
    <submittedName>
        <fullName evidence="1">SAM-dependent methyltransferase</fullName>
    </submittedName>
</protein>
<dbReference type="AlphaFoldDB" id="A0A345T4H1"/>